<feature type="region of interest" description="Disordered" evidence="1">
    <location>
        <begin position="82"/>
        <end position="112"/>
    </location>
</feature>
<evidence type="ECO:0000313" key="2">
    <source>
        <dbReference type="EMBL" id="KAK7372768.1"/>
    </source>
</evidence>
<comment type="caution">
    <text evidence="2">The sequence shown here is derived from an EMBL/GenBank/DDBJ whole genome shotgun (WGS) entry which is preliminary data.</text>
</comment>
<dbReference type="SUPFAM" id="SSF50475">
    <property type="entry name" value="FMN-binding split barrel"/>
    <property type="match status" value="1"/>
</dbReference>
<keyword evidence="3" id="KW-1185">Reference proteome</keyword>
<dbReference type="PANTHER" id="PTHR13343:SF18">
    <property type="entry name" value="PENTATRICOPEPTIDE REPEAT (PPR) SUPERFAMILY PROTEIN"/>
    <property type="match status" value="1"/>
</dbReference>
<evidence type="ECO:0000256" key="1">
    <source>
        <dbReference type="SAM" id="MobiDB-lite"/>
    </source>
</evidence>
<dbReference type="InterPro" id="IPR037119">
    <property type="entry name" value="Haem_oxidase_HugZ-like_sf"/>
</dbReference>
<protein>
    <submittedName>
        <fullName evidence="2">Uncharacterized protein</fullName>
    </submittedName>
</protein>
<reference evidence="2 3" key="1">
    <citation type="submission" date="2024-01" db="EMBL/GenBank/DDBJ databases">
        <title>The genomes of 5 underutilized Papilionoideae crops provide insights into root nodulation and disease resistanc.</title>
        <authorList>
            <person name="Jiang F."/>
        </authorList>
    </citation>
    <scope>NUCLEOTIDE SEQUENCE [LARGE SCALE GENOMIC DNA]</scope>
    <source>
        <strain evidence="2">JINMINGXINNONG_FW02</strain>
        <tissue evidence="2">Leaves</tissue>
    </source>
</reference>
<dbReference type="AlphaFoldDB" id="A0AAN9RNM4"/>
<dbReference type="EMBL" id="JAYMYR010000003">
    <property type="protein sequence ID" value="KAK7372768.1"/>
    <property type="molecule type" value="Genomic_DNA"/>
</dbReference>
<gene>
    <name evidence="2" type="ORF">VNO80_06156</name>
</gene>
<name>A0AAN9RNM4_PHACN</name>
<dbReference type="PANTHER" id="PTHR13343">
    <property type="entry name" value="CREG1 PROTEIN"/>
    <property type="match status" value="1"/>
</dbReference>
<accession>A0AAN9RNM4</accession>
<organism evidence="2 3">
    <name type="scientific">Phaseolus coccineus</name>
    <name type="common">Scarlet runner bean</name>
    <name type="synonym">Phaseolus multiflorus</name>
    <dbReference type="NCBI Taxonomy" id="3886"/>
    <lineage>
        <taxon>Eukaryota</taxon>
        <taxon>Viridiplantae</taxon>
        <taxon>Streptophyta</taxon>
        <taxon>Embryophyta</taxon>
        <taxon>Tracheophyta</taxon>
        <taxon>Spermatophyta</taxon>
        <taxon>Magnoliopsida</taxon>
        <taxon>eudicotyledons</taxon>
        <taxon>Gunneridae</taxon>
        <taxon>Pentapetalae</taxon>
        <taxon>rosids</taxon>
        <taxon>fabids</taxon>
        <taxon>Fabales</taxon>
        <taxon>Fabaceae</taxon>
        <taxon>Papilionoideae</taxon>
        <taxon>50 kb inversion clade</taxon>
        <taxon>NPAAA clade</taxon>
        <taxon>indigoferoid/millettioid clade</taxon>
        <taxon>Phaseoleae</taxon>
        <taxon>Phaseolus</taxon>
    </lineage>
</organism>
<sequence>MAIRPPASSSLSSPSEGICYATSYGITSNSIKLPIDGRRWHDLASTRYKSSLFGLPHLLWLSAGHDPCLSKVNVAADYSDSIPDSSDHMDEQGYHPLEQLKGSNDTKPARLSPPEMAKTAVEANKSALLAFPGMVHCEPHEQISWAEFQYHIDDFGDIYFEIFDDANLLADRGANNPVNVFIGMDIPIYDNNRRTASEYDIFNNGKDDELFTFVDQDDDVEVSEMEEFNISMNWGRPDATNSVHPIYFSKCLTKAVNNVEYIKRMNHPSNGVSIIGFLRPIYDEERSYLRWTYHTEDGAVYISGLRDSYSNSIDDQGNTNLTLYRLEILKIKLHSMYGYQSEISVLEFQDAEPDILAHSSSEILERFNRFCDDDLKALCKKKGLEAEGAYLVGVDSLGVDVRVFSGAEVKTHRFPFKIQAATINAAAKQIWQLLFPRSRRKKNMKKWRTTTMI</sequence>
<dbReference type="Gene3D" id="3.20.180.10">
    <property type="entry name" value="PNP-oxidase-like"/>
    <property type="match status" value="1"/>
</dbReference>
<proteinExistence type="predicted"/>
<dbReference type="Proteomes" id="UP001374584">
    <property type="component" value="Unassembled WGS sequence"/>
</dbReference>
<evidence type="ECO:0000313" key="3">
    <source>
        <dbReference type="Proteomes" id="UP001374584"/>
    </source>
</evidence>